<accession>A0A4Y2W620</accession>
<dbReference type="OrthoDB" id="5980807at2759"/>
<evidence type="ECO:0000313" key="2">
    <source>
        <dbReference type="Proteomes" id="UP000499080"/>
    </source>
</evidence>
<dbReference type="AlphaFoldDB" id="A0A4Y2W620"/>
<sequence>MDLVDFQFFANIVTKLDLVEEEQKRLIEGLELEKRYLKTTYKLHCKTSSICANHCAQFSLISPVDENFQVQCDHEHHVEYAQCHSLLLFLDEISSKVKNMKHGALKDEIEYDFNTASKHVMEYTRHIIRGNQQEKAKTAALE</sequence>
<reference evidence="1 2" key="1">
    <citation type="journal article" date="2019" name="Sci. Rep.">
        <title>Orb-weaving spider Araneus ventricosus genome elucidates the spidroin gene catalogue.</title>
        <authorList>
            <person name="Kono N."/>
            <person name="Nakamura H."/>
            <person name="Ohtoshi R."/>
            <person name="Moran D.A.P."/>
            <person name="Shinohara A."/>
            <person name="Yoshida Y."/>
            <person name="Fujiwara M."/>
            <person name="Mori M."/>
            <person name="Tomita M."/>
            <person name="Arakawa K."/>
        </authorList>
    </citation>
    <scope>NUCLEOTIDE SEQUENCE [LARGE SCALE GENOMIC DNA]</scope>
</reference>
<proteinExistence type="predicted"/>
<protein>
    <submittedName>
        <fullName evidence="1">Uncharacterized protein</fullName>
    </submittedName>
</protein>
<name>A0A4Y2W620_ARAVE</name>
<dbReference type="EMBL" id="BGPR01056663">
    <property type="protein sequence ID" value="GBO33143.1"/>
    <property type="molecule type" value="Genomic_DNA"/>
</dbReference>
<gene>
    <name evidence="1" type="ORF">AVEN_229985_1</name>
</gene>
<comment type="caution">
    <text evidence="1">The sequence shown here is derived from an EMBL/GenBank/DDBJ whole genome shotgun (WGS) entry which is preliminary data.</text>
</comment>
<evidence type="ECO:0000313" key="1">
    <source>
        <dbReference type="EMBL" id="GBO33143.1"/>
    </source>
</evidence>
<keyword evidence="2" id="KW-1185">Reference proteome</keyword>
<organism evidence="1 2">
    <name type="scientific">Araneus ventricosus</name>
    <name type="common">Orbweaver spider</name>
    <name type="synonym">Epeira ventricosa</name>
    <dbReference type="NCBI Taxonomy" id="182803"/>
    <lineage>
        <taxon>Eukaryota</taxon>
        <taxon>Metazoa</taxon>
        <taxon>Ecdysozoa</taxon>
        <taxon>Arthropoda</taxon>
        <taxon>Chelicerata</taxon>
        <taxon>Arachnida</taxon>
        <taxon>Araneae</taxon>
        <taxon>Araneomorphae</taxon>
        <taxon>Entelegynae</taxon>
        <taxon>Araneoidea</taxon>
        <taxon>Araneidae</taxon>
        <taxon>Araneus</taxon>
    </lineage>
</organism>
<dbReference type="Proteomes" id="UP000499080">
    <property type="component" value="Unassembled WGS sequence"/>
</dbReference>